<feature type="region of interest" description="Disordered" evidence="1">
    <location>
        <begin position="202"/>
        <end position="226"/>
    </location>
</feature>
<name>A0A9P1BJ87_9DINO</name>
<sequence length="317" mass="35862">MTLSDLPQRVAFPVAESWKEKGSAKATLCTQAELWDKMDRETLQGTNFQTPRHTFGISCLALAERQLWRRFQVSPKGEMKLPYVLSRRVGQEFATGLGPVVTKPETWEEASDEEDDFPFKDWVATLGHRTLRGPFVSKRQQKVSQWLLEKERQQKQKWQDPECRGLVLILAENQWKQKPWLLPPLPLLPPVTHLPPELLPLEQPSPRLLGSGRPEPRAAKPRRDKAPVMAPMRHGLQADKPKAPVIVSAQECSQQPTPPPVSTEGMDESCPIGWGRLHDYVNGVRIGPGSLFSHPWDGPTPSGIHPLKPKRRSHDLK</sequence>
<feature type="region of interest" description="Disordered" evidence="1">
    <location>
        <begin position="294"/>
        <end position="317"/>
    </location>
</feature>
<feature type="compositionally biased region" description="Basic residues" evidence="1">
    <location>
        <begin position="307"/>
        <end position="317"/>
    </location>
</feature>
<comment type="caution">
    <text evidence="2">The sequence shown here is derived from an EMBL/GenBank/DDBJ whole genome shotgun (WGS) entry which is preliminary data.</text>
</comment>
<evidence type="ECO:0000313" key="3">
    <source>
        <dbReference type="EMBL" id="CAL1125971.1"/>
    </source>
</evidence>
<protein>
    <submittedName>
        <fullName evidence="2">Uncharacterized protein</fullName>
    </submittedName>
</protein>
<dbReference type="Proteomes" id="UP001152797">
    <property type="component" value="Unassembled WGS sequence"/>
</dbReference>
<evidence type="ECO:0000256" key="1">
    <source>
        <dbReference type="SAM" id="MobiDB-lite"/>
    </source>
</evidence>
<accession>A0A9P1BJ87</accession>
<reference evidence="2" key="1">
    <citation type="submission" date="2022-10" db="EMBL/GenBank/DDBJ databases">
        <authorList>
            <person name="Chen Y."/>
            <person name="Dougan E. K."/>
            <person name="Chan C."/>
            <person name="Rhodes N."/>
            <person name="Thang M."/>
        </authorList>
    </citation>
    <scope>NUCLEOTIDE SEQUENCE</scope>
</reference>
<gene>
    <name evidence="2" type="ORF">C1SCF055_LOCUS1166</name>
</gene>
<dbReference type="OrthoDB" id="407382at2759"/>
<evidence type="ECO:0000313" key="4">
    <source>
        <dbReference type="Proteomes" id="UP001152797"/>
    </source>
</evidence>
<dbReference type="EMBL" id="CAMXCT020000022">
    <property type="protein sequence ID" value="CAL1125971.1"/>
    <property type="molecule type" value="Genomic_DNA"/>
</dbReference>
<dbReference type="EMBL" id="CAMXCT030000022">
    <property type="protein sequence ID" value="CAL4759908.1"/>
    <property type="molecule type" value="Genomic_DNA"/>
</dbReference>
<dbReference type="AlphaFoldDB" id="A0A9P1BJ87"/>
<evidence type="ECO:0000313" key="2">
    <source>
        <dbReference type="EMBL" id="CAI3972596.1"/>
    </source>
</evidence>
<keyword evidence="4" id="KW-1185">Reference proteome</keyword>
<proteinExistence type="predicted"/>
<dbReference type="EMBL" id="CAMXCT010000022">
    <property type="protein sequence ID" value="CAI3972596.1"/>
    <property type="molecule type" value="Genomic_DNA"/>
</dbReference>
<organism evidence="2">
    <name type="scientific">Cladocopium goreaui</name>
    <dbReference type="NCBI Taxonomy" id="2562237"/>
    <lineage>
        <taxon>Eukaryota</taxon>
        <taxon>Sar</taxon>
        <taxon>Alveolata</taxon>
        <taxon>Dinophyceae</taxon>
        <taxon>Suessiales</taxon>
        <taxon>Symbiodiniaceae</taxon>
        <taxon>Cladocopium</taxon>
    </lineage>
</organism>
<reference evidence="3" key="2">
    <citation type="submission" date="2024-04" db="EMBL/GenBank/DDBJ databases">
        <authorList>
            <person name="Chen Y."/>
            <person name="Shah S."/>
            <person name="Dougan E. K."/>
            <person name="Thang M."/>
            <person name="Chan C."/>
        </authorList>
    </citation>
    <scope>NUCLEOTIDE SEQUENCE [LARGE SCALE GENOMIC DNA]</scope>
</reference>